<keyword evidence="3" id="KW-1185">Reference proteome</keyword>
<sequence>MNGIDIKSVRKLSGLVALGALALTGCGPEDKPAQSSSQPSSASSAPASSSSSAAPAATPSAATGGGSTGEVKPGQTFKVGEAAHIPFSYGHTSGKIALTVTAIEQGDPNDLSSLNLGDQVKGKVPYYIRYSVTNDGTTDLSFAAVNHMKGHLQDGTEAQDLMVIGDFDKCKGGDLPSGFTAGKTTQGCAVALAPSASVKVASAEYWGDPFTLGKGVNWK</sequence>
<dbReference type="Proteomes" id="UP000587462">
    <property type="component" value="Unassembled WGS sequence"/>
</dbReference>
<evidence type="ECO:0000256" key="1">
    <source>
        <dbReference type="SAM" id="MobiDB-lite"/>
    </source>
</evidence>
<dbReference type="EMBL" id="JABBXF010000006">
    <property type="protein sequence ID" value="NVK76681.1"/>
    <property type="molecule type" value="Genomic_DNA"/>
</dbReference>
<accession>A0A7Y7E5T5</accession>
<feature type="compositionally biased region" description="Low complexity" evidence="1">
    <location>
        <begin position="33"/>
        <end position="62"/>
    </location>
</feature>
<reference evidence="2 3" key="1">
    <citation type="submission" date="2020-04" db="EMBL/GenBank/DDBJ databases">
        <title>Draft Genome Sequence of Streptomyces morookaense DSM 40503, an 8-azaguanine-producing strain.</title>
        <authorList>
            <person name="Qi J."/>
            <person name="Gao J.-M."/>
        </authorList>
    </citation>
    <scope>NUCLEOTIDE SEQUENCE [LARGE SCALE GENOMIC DNA]</scope>
    <source>
        <strain evidence="2 3">DSM 40503</strain>
    </source>
</reference>
<name>A0A7Y7E5T5_STRMO</name>
<gene>
    <name evidence="2" type="ORF">HG542_03295</name>
</gene>
<evidence type="ECO:0000313" key="2">
    <source>
        <dbReference type="EMBL" id="NVK76681.1"/>
    </source>
</evidence>
<proteinExistence type="predicted"/>
<protein>
    <recommendedName>
        <fullName evidence="4">Lipoprotein</fullName>
    </recommendedName>
</protein>
<feature type="region of interest" description="Disordered" evidence="1">
    <location>
        <begin position="26"/>
        <end position="74"/>
    </location>
</feature>
<evidence type="ECO:0000313" key="3">
    <source>
        <dbReference type="Proteomes" id="UP000587462"/>
    </source>
</evidence>
<evidence type="ECO:0008006" key="4">
    <source>
        <dbReference type="Google" id="ProtNLM"/>
    </source>
</evidence>
<dbReference type="PROSITE" id="PS51257">
    <property type="entry name" value="PROKAR_LIPOPROTEIN"/>
    <property type="match status" value="1"/>
</dbReference>
<organism evidence="2 3">
    <name type="scientific">Streptomyces morookaense</name>
    <name type="common">Streptoverticillium morookaense</name>
    <dbReference type="NCBI Taxonomy" id="1970"/>
    <lineage>
        <taxon>Bacteria</taxon>
        <taxon>Bacillati</taxon>
        <taxon>Actinomycetota</taxon>
        <taxon>Actinomycetes</taxon>
        <taxon>Kitasatosporales</taxon>
        <taxon>Streptomycetaceae</taxon>
        <taxon>Streptomyces</taxon>
    </lineage>
</organism>
<dbReference type="RefSeq" id="WP_171078483.1">
    <property type="nucleotide sequence ID" value="NZ_BNBU01000004.1"/>
</dbReference>
<comment type="caution">
    <text evidence="2">The sequence shown here is derived from an EMBL/GenBank/DDBJ whole genome shotgun (WGS) entry which is preliminary data.</text>
</comment>
<dbReference type="AlphaFoldDB" id="A0A7Y7E5T5"/>